<gene>
    <name evidence="2" type="ORF">M91_07023</name>
</gene>
<dbReference type="PANTHER" id="PTHR11581">
    <property type="entry name" value="30S/40S RIBOSOMAL PROTEIN S4"/>
    <property type="match status" value="1"/>
</dbReference>
<dbReference type="GO" id="GO:0003723">
    <property type="term" value="F:RNA binding"/>
    <property type="evidence" value="ECO:0007669"/>
    <property type="project" value="InterPro"/>
</dbReference>
<name>L8ILV9_9CETA</name>
<dbReference type="EMBL" id="JH881106">
    <property type="protein sequence ID" value="ELR56519.1"/>
    <property type="molecule type" value="Genomic_DNA"/>
</dbReference>
<sequence length="51" mass="5837">MAHGLKKHLKCVTAPKLWMPDKLTGVFASHPFTGPHKLRECLLLIIFLRNK</sequence>
<dbReference type="Proteomes" id="UP000011080">
    <property type="component" value="Unassembled WGS sequence"/>
</dbReference>
<evidence type="ECO:0000313" key="3">
    <source>
        <dbReference type="Proteomes" id="UP000011080"/>
    </source>
</evidence>
<dbReference type="Pfam" id="PF08071">
    <property type="entry name" value="RS4NT"/>
    <property type="match status" value="1"/>
</dbReference>
<dbReference type="InterPro" id="IPR000876">
    <property type="entry name" value="Ribosomal_eS4"/>
</dbReference>
<evidence type="ECO:0000259" key="1">
    <source>
        <dbReference type="Pfam" id="PF08071"/>
    </source>
</evidence>
<reference evidence="2 3" key="1">
    <citation type="journal article" date="2012" name="Nat. Genet.">
        <title>The yak genome and adaptation to life at high altitude.</title>
        <authorList>
            <person name="Qiu Q."/>
            <person name="Zhang G."/>
            <person name="Ma T."/>
            <person name="Qian W."/>
            <person name="Wang J."/>
            <person name="Ye Z."/>
            <person name="Cao C."/>
            <person name="Hu Q."/>
            <person name="Kim J."/>
            <person name="Larkin D.M."/>
            <person name="Auvil L."/>
            <person name="Capitanu B."/>
            <person name="Ma J."/>
            <person name="Lewin H.A."/>
            <person name="Qian X."/>
            <person name="Lang Y."/>
            <person name="Zhou R."/>
            <person name="Wang L."/>
            <person name="Wang K."/>
            <person name="Xia J."/>
            <person name="Liao S."/>
            <person name="Pan S."/>
            <person name="Lu X."/>
            <person name="Hou H."/>
            <person name="Wang Y."/>
            <person name="Zang X."/>
            <person name="Yin Y."/>
            <person name="Ma H."/>
            <person name="Zhang J."/>
            <person name="Wang Z."/>
            <person name="Zhang Y."/>
            <person name="Zhang D."/>
            <person name="Yonezawa T."/>
            <person name="Hasegawa M."/>
            <person name="Zhong Y."/>
            <person name="Liu W."/>
            <person name="Zhang Y."/>
            <person name="Huang Z."/>
            <person name="Zhang S."/>
            <person name="Long R."/>
            <person name="Yang H."/>
            <person name="Wang J."/>
            <person name="Lenstra J.A."/>
            <person name="Cooper D.N."/>
            <person name="Wu Y."/>
            <person name="Wang J."/>
            <person name="Shi P."/>
            <person name="Wang J."/>
            <person name="Liu J."/>
        </authorList>
    </citation>
    <scope>NUCLEOTIDE SEQUENCE [LARGE SCALE GENOMIC DNA]</scope>
    <source>
        <strain evidence="3">yakQH1</strain>
    </source>
</reference>
<dbReference type="Gene3D" id="3.10.290.10">
    <property type="entry name" value="RNA-binding S4 domain"/>
    <property type="match status" value="1"/>
</dbReference>
<dbReference type="InterPro" id="IPR036986">
    <property type="entry name" value="S4_RNA-bd_sf"/>
</dbReference>
<feature type="domain" description="Small ribosomal subunit protein eS4 N-terminal" evidence="1">
    <location>
        <begin position="4"/>
        <end position="39"/>
    </location>
</feature>
<evidence type="ECO:0000313" key="2">
    <source>
        <dbReference type="EMBL" id="ELR56519.1"/>
    </source>
</evidence>
<dbReference type="GO" id="GO:0006412">
    <property type="term" value="P:translation"/>
    <property type="evidence" value="ECO:0007669"/>
    <property type="project" value="InterPro"/>
</dbReference>
<dbReference type="InterPro" id="IPR013843">
    <property type="entry name" value="Ribosomal_eS4_N"/>
</dbReference>
<protein>
    <recommendedName>
        <fullName evidence="1">Small ribosomal subunit protein eS4 N-terminal domain-containing protein</fullName>
    </recommendedName>
</protein>
<dbReference type="AlphaFoldDB" id="L8ILV9"/>
<feature type="non-terminal residue" evidence="2">
    <location>
        <position position="51"/>
    </location>
</feature>
<accession>L8ILV9</accession>
<proteinExistence type="predicted"/>
<dbReference type="GO" id="GO:0022627">
    <property type="term" value="C:cytosolic small ribosomal subunit"/>
    <property type="evidence" value="ECO:0007669"/>
    <property type="project" value="TreeGrafter"/>
</dbReference>
<dbReference type="GO" id="GO:0003735">
    <property type="term" value="F:structural constituent of ribosome"/>
    <property type="evidence" value="ECO:0007669"/>
    <property type="project" value="InterPro"/>
</dbReference>
<organism evidence="2 3">
    <name type="scientific">Bos mutus</name>
    <name type="common">wild yak</name>
    <dbReference type="NCBI Taxonomy" id="72004"/>
    <lineage>
        <taxon>Eukaryota</taxon>
        <taxon>Metazoa</taxon>
        <taxon>Chordata</taxon>
        <taxon>Craniata</taxon>
        <taxon>Vertebrata</taxon>
        <taxon>Euteleostomi</taxon>
        <taxon>Mammalia</taxon>
        <taxon>Eutheria</taxon>
        <taxon>Laurasiatheria</taxon>
        <taxon>Artiodactyla</taxon>
        <taxon>Ruminantia</taxon>
        <taxon>Pecora</taxon>
        <taxon>Bovidae</taxon>
        <taxon>Bovinae</taxon>
        <taxon>Bos</taxon>
    </lineage>
</organism>
<dbReference type="PANTHER" id="PTHR11581:SF0">
    <property type="entry name" value="SMALL RIBOSOMAL SUBUNIT PROTEIN ES4"/>
    <property type="match status" value="1"/>
</dbReference>